<comment type="similarity">
    <text evidence="1">Belongs to the protein-tyrosine phosphatase family. Non-receptor class subfamily.</text>
</comment>
<evidence type="ECO:0000256" key="3">
    <source>
        <dbReference type="SAM" id="MobiDB-lite"/>
    </source>
</evidence>
<dbReference type="InterPro" id="IPR036873">
    <property type="entry name" value="Rhodanese-like_dom_sf"/>
</dbReference>
<dbReference type="SMART" id="SM00450">
    <property type="entry name" value="RHOD"/>
    <property type="match status" value="1"/>
</dbReference>
<feature type="compositionally biased region" description="Low complexity" evidence="3">
    <location>
        <begin position="129"/>
        <end position="139"/>
    </location>
</feature>
<gene>
    <name evidence="7" type="ORF">DM01DRAFT_1379821</name>
</gene>
<proteinExistence type="inferred from homology"/>
<dbReference type="InterPro" id="IPR000387">
    <property type="entry name" value="Tyr_Pase_dom"/>
</dbReference>
<dbReference type="PANTHER" id="PTHR19134">
    <property type="entry name" value="RECEPTOR-TYPE TYROSINE-PROTEIN PHOSPHATASE"/>
    <property type="match status" value="1"/>
</dbReference>
<evidence type="ECO:0000259" key="4">
    <source>
        <dbReference type="PROSITE" id="PS50055"/>
    </source>
</evidence>
<dbReference type="InterPro" id="IPR003595">
    <property type="entry name" value="Tyr_Pase_cat"/>
</dbReference>
<dbReference type="Gene3D" id="3.40.250.10">
    <property type="entry name" value="Rhodanese-like domain"/>
    <property type="match status" value="1"/>
</dbReference>
<evidence type="ECO:0000313" key="7">
    <source>
        <dbReference type="EMBL" id="ORX61948.1"/>
    </source>
</evidence>
<dbReference type="PROSITE" id="PS00383">
    <property type="entry name" value="TYR_PHOSPHATASE_1"/>
    <property type="match status" value="1"/>
</dbReference>
<evidence type="ECO:0000256" key="1">
    <source>
        <dbReference type="ARBA" id="ARBA00009649"/>
    </source>
</evidence>
<feature type="domain" description="Tyrosine specific protein phosphatases" evidence="5">
    <location>
        <begin position="679"/>
        <end position="763"/>
    </location>
</feature>
<dbReference type="InterPro" id="IPR001763">
    <property type="entry name" value="Rhodanese-like_dom"/>
</dbReference>
<dbReference type="InterPro" id="IPR000242">
    <property type="entry name" value="PTP_cat"/>
</dbReference>
<feature type="region of interest" description="Disordered" evidence="3">
    <location>
        <begin position="88"/>
        <end position="140"/>
    </location>
</feature>
<dbReference type="SUPFAM" id="SSF52821">
    <property type="entry name" value="Rhodanese/Cell cycle control phosphatase"/>
    <property type="match status" value="1"/>
</dbReference>
<dbReference type="PROSITE" id="PS50055">
    <property type="entry name" value="TYR_PHOSPHATASE_PTP"/>
    <property type="match status" value="1"/>
</dbReference>
<evidence type="ECO:0000259" key="5">
    <source>
        <dbReference type="PROSITE" id="PS50056"/>
    </source>
</evidence>
<dbReference type="EC" id="3.1.3.48" evidence="2"/>
<evidence type="ECO:0000256" key="2">
    <source>
        <dbReference type="ARBA" id="ARBA00013064"/>
    </source>
</evidence>
<dbReference type="Pfam" id="PF00581">
    <property type="entry name" value="Rhodanese"/>
    <property type="match status" value="1"/>
</dbReference>
<accession>A0A1X2GWG1</accession>
<name>A0A1X2GWG1_9FUNG</name>
<dbReference type="InterPro" id="IPR029021">
    <property type="entry name" value="Prot-tyrosine_phosphatase-like"/>
</dbReference>
<dbReference type="PRINTS" id="PR00700">
    <property type="entry name" value="PRTYPHPHTASE"/>
</dbReference>
<feature type="domain" description="Tyrosine-protein phosphatase" evidence="4">
    <location>
        <begin position="479"/>
        <end position="772"/>
    </location>
</feature>
<dbReference type="SMART" id="SM00194">
    <property type="entry name" value="PTPc"/>
    <property type="match status" value="1"/>
</dbReference>
<dbReference type="SMART" id="SM00404">
    <property type="entry name" value="PTPc_motif"/>
    <property type="match status" value="1"/>
</dbReference>
<dbReference type="GO" id="GO:0004725">
    <property type="term" value="F:protein tyrosine phosphatase activity"/>
    <property type="evidence" value="ECO:0007669"/>
    <property type="project" value="UniProtKB-EC"/>
</dbReference>
<evidence type="ECO:0000259" key="6">
    <source>
        <dbReference type="PROSITE" id="PS50206"/>
    </source>
</evidence>
<dbReference type="SUPFAM" id="SSF52799">
    <property type="entry name" value="(Phosphotyrosine protein) phosphatases II"/>
    <property type="match status" value="1"/>
</dbReference>
<dbReference type="PROSITE" id="PS50056">
    <property type="entry name" value="TYR_PHOSPHATASE_2"/>
    <property type="match status" value="1"/>
</dbReference>
<reference evidence="7 8" key="1">
    <citation type="submission" date="2016-07" db="EMBL/GenBank/DDBJ databases">
        <title>Pervasive Adenine N6-methylation of Active Genes in Fungi.</title>
        <authorList>
            <consortium name="DOE Joint Genome Institute"/>
            <person name="Mondo S.J."/>
            <person name="Dannebaum R.O."/>
            <person name="Kuo R.C."/>
            <person name="Labutti K."/>
            <person name="Haridas S."/>
            <person name="Kuo A."/>
            <person name="Salamov A."/>
            <person name="Ahrendt S.R."/>
            <person name="Lipzen A."/>
            <person name="Sullivan W."/>
            <person name="Andreopoulos W.B."/>
            <person name="Clum A."/>
            <person name="Lindquist E."/>
            <person name="Daum C."/>
            <person name="Ramamoorthy G.K."/>
            <person name="Gryganskyi A."/>
            <person name="Culley D."/>
            <person name="Magnuson J.K."/>
            <person name="James T.Y."/>
            <person name="O'Malley M.A."/>
            <person name="Stajich J.E."/>
            <person name="Spatafora J.W."/>
            <person name="Visel A."/>
            <person name="Grigoriev I.V."/>
        </authorList>
    </citation>
    <scope>NUCLEOTIDE SEQUENCE [LARGE SCALE GENOMIC DNA]</scope>
    <source>
        <strain evidence="7 8">NRRL 3301</strain>
    </source>
</reference>
<dbReference type="Pfam" id="PF00102">
    <property type="entry name" value="Y_phosphatase"/>
    <property type="match status" value="1"/>
</dbReference>
<dbReference type="InterPro" id="IPR050348">
    <property type="entry name" value="Protein-Tyr_Phosphatase"/>
</dbReference>
<keyword evidence="8" id="KW-1185">Reference proteome</keyword>
<dbReference type="PROSITE" id="PS50206">
    <property type="entry name" value="RHODANESE_3"/>
    <property type="match status" value="1"/>
</dbReference>
<dbReference type="CDD" id="cd18533">
    <property type="entry name" value="PTP_fungal"/>
    <property type="match status" value="1"/>
</dbReference>
<dbReference type="EMBL" id="MCGT01000002">
    <property type="protein sequence ID" value="ORX61948.1"/>
    <property type="molecule type" value="Genomic_DNA"/>
</dbReference>
<dbReference type="PANTHER" id="PTHR19134:SF561">
    <property type="entry name" value="PROTEIN TYROSINE PHOSPHATASE 36E, ISOFORM A"/>
    <property type="match status" value="1"/>
</dbReference>
<dbReference type="AlphaFoldDB" id="A0A1X2GWG1"/>
<dbReference type="STRING" id="101127.A0A1X2GWG1"/>
<sequence length="780" mass="88122">MSIAFESPTRRGQGNEYFTPLSMPPSLLNHTSNDPDLKGLHAAIPEESSSTGGTTPYFTAPINPILHHQDFFNAIHQRQANQSSVFTPTLPNLAEKPPTLPNGSIADRRRKKQLQLQQQNNPMPPQLRTPSSPYTPSSPLHTNGLQLVQPILPLDLRDQLQQQEQQPGIHLLLLVDVRSFIQFSQARIRGAINISIPHTILKRPTFTMDKVYEAIVDADRARLKQWPSYDAIVFCDQASTLMQSPCAISFLSQKLVQAGYQGHLYYLHGGFDAFRKQQPDLCITSPPKKANGLSLGALPTFHGKNGMKTPHLPLANGHHPGHSVSSIGPFTAPMPVFENQCFNPFFSNIRQNMELAHGPIKERFPLRLPPHCTPALADDGTLTVTLAHTQPMPRCVAGARLEQHADGKMVFIAPSWLQQTMIDDKTQQIGTVSLAQLYEKLERTEQQRLQNIMHFHSNDTETSNFPLSIVAGIEMGALNRYTNIWPFEYTRVKIHDTPSGSTGYINASFIQYVPPFPAHQSNTICQSNGQSPVTPTKSPQHVNPACVSVMQSSAWQQQPYRRYISTQGPLPSTFDDFWQVVWEQNCRVVVMLTKEEEMNKIKCHRYWPSSLHQTIEYGTTSLTLVNEKEHPLTGQASDDVIVEREFLVEKRNQPSRSMTQLHYTGWLDYGVPDTPLGTLELVHLADQIQNQYEAQQIDDNVGPMLIHCSAGCGRSGAFCAIDTVIRRLTRFNNYDLDQDALWDIIYTFRQQRLSMVQTLRQFVFCYEAVWWWFLGYGQHA</sequence>
<feature type="domain" description="Rhodanese" evidence="6">
    <location>
        <begin position="172"/>
        <end position="283"/>
    </location>
</feature>
<organism evidence="7 8">
    <name type="scientific">Hesseltinella vesiculosa</name>
    <dbReference type="NCBI Taxonomy" id="101127"/>
    <lineage>
        <taxon>Eukaryota</taxon>
        <taxon>Fungi</taxon>
        <taxon>Fungi incertae sedis</taxon>
        <taxon>Mucoromycota</taxon>
        <taxon>Mucoromycotina</taxon>
        <taxon>Mucoromycetes</taxon>
        <taxon>Mucorales</taxon>
        <taxon>Cunninghamellaceae</taxon>
        <taxon>Hesseltinella</taxon>
    </lineage>
</organism>
<dbReference type="Proteomes" id="UP000242146">
    <property type="component" value="Unassembled WGS sequence"/>
</dbReference>
<protein>
    <recommendedName>
        <fullName evidence="2">protein-tyrosine-phosphatase</fullName>
        <ecNumber evidence="2">3.1.3.48</ecNumber>
    </recommendedName>
</protein>
<dbReference type="Gene3D" id="3.90.190.10">
    <property type="entry name" value="Protein tyrosine phosphatase superfamily"/>
    <property type="match status" value="1"/>
</dbReference>
<comment type="caution">
    <text evidence="7">The sequence shown here is derived from an EMBL/GenBank/DDBJ whole genome shotgun (WGS) entry which is preliminary data.</text>
</comment>
<evidence type="ECO:0000313" key="8">
    <source>
        <dbReference type="Proteomes" id="UP000242146"/>
    </source>
</evidence>
<dbReference type="OrthoDB" id="10253954at2759"/>
<feature type="region of interest" description="Disordered" evidence="3">
    <location>
        <begin position="1"/>
        <end position="40"/>
    </location>
</feature>
<dbReference type="InterPro" id="IPR016130">
    <property type="entry name" value="Tyr_Pase_AS"/>
</dbReference>